<dbReference type="Proteomes" id="UP000814140">
    <property type="component" value="Unassembled WGS sequence"/>
</dbReference>
<organism evidence="1 2">
    <name type="scientific">Artomyces pyxidatus</name>
    <dbReference type="NCBI Taxonomy" id="48021"/>
    <lineage>
        <taxon>Eukaryota</taxon>
        <taxon>Fungi</taxon>
        <taxon>Dikarya</taxon>
        <taxon>Basidiomycota</taxon>
        <taxon>Agaricomycotina</taxon>
        <taxon>Agaricomycetes</taxon>
        <taxon>Russulales</taxon>
        <taxon>Auriscalpiaceae</taxon>
        <taxon>Artomyces</taxon>
    </lineage>
</organism>
<comment type="caution">
    <text evidence="1">The sequence shown here is derived from an EMBL/GenBank/DDBJ whole genome shotgun (WGS) entry which is preliminary data.</text>
</comment>
<name>A0ACB8SL65_9AGAM</name>
<sequence length="58" mass="6531">MLCTRRSICVVLLSSFSAFFSPVLSCPAIAFVDILGRVTRGSRRYQNFSRSQRMSPDV</sequence>
<reference evidence="1" key="2">
    <citation type="journal article" date="2022" name="New Phytol.">
        <title>Evolutionary transition to the ectomycorrhizal habit in the genomes of a hyperdiverse lineage of mushroom-forming fungi.</title>
        <authorList>
            <person name="Looney B."/>
            <person name="Miyauchi S."/>
            <person name="Morin E."/>
            <person name="Drula E."/>
            <person name="Courty P.E."/>
            <person name="Kohler A."/>
            <person name="Kuo A."/>
            <person name="LaButti K."/>
            <person name="Pangilinan J."/>
            <person name="Lipzen A."/>
            <person name="Riley R."/>
            <person name="Andreopoulos W."/>
            <person name="He G."/>
            <person name="Johnson J."/>
            <person name="Nolan M."/>
            <person name="Tritt A."/>
            <person name="Barry K.W."/>
            <person name="Grigoriev I.V."/>
            <person name="Nagy L.G."/>
            <person name="Hibbett D."/>
            <person name="Henrissat B."/>
            <person name="Matheny P.B."/>
            <person name="Labbe J."/>
            <person name="Martin F.M."/>
        </authorList>
    </citation>
    <scope>NUCLEOTIDE SEQUENCE</scope>
    <source>
        <strain evidence="1">HHB10654</strain>
    </source>
</reference>
<protein>
    <submittedName>
        <fullName evidence="1">Uncharacterized protein</fullName>
    </submittedName>
</protein>
<evidence type="ECO:0000313" key="1">
    <source>
        <dbReference type="EMBL" id="KAI0056451.1"/>
    </source>
</evidence>
<dbReference type="EMBL" id="MU277264">
    <property type="protein sequence ID" value="KAI0056451.1"/>
    <property type="molecule type" value="Genomic_DNA"/>
</dbReference>
<evidence type="ECO:0000313" key="2">
    <source>
        <dbReference type="Proteomes" id="UP000814140"/>
    </source>
</evidence>
<proteinExistence type="predicted"/>
<reference evidence="1" key="1">
    <citation type="submission" date="2021-03" db="EMBL/GenBank/DDBJ databases">
        <authorList>
            <consortium name="DOE Joint Genome Institute"/>
            <person name="Ahrendt S."/>
            <person name="Looney B.P."/>
            <person name="Miyauchi S."/>
            <person name="Morin E."/>
            <person name="Drula E."/>
            <person name="Courty P.E."/>
            <person name="Chicoki N."/>
            <person name="Fauchery L."/>
            <person name="Kohler A."/>
            <person name="Kuo A."/>
            <person name="Labutti K."/>
            <person name="Pangilinan J."/>
            <person name="Lipzen A."/>
            <person name="Riley R."/>
            <person name="Andreopoulos W."/>
            <person name="He G."/>
            <person name="Johnson J."/>
            <person name="Barry K.W."/>
            <person name="Grigoriev I.V."/>
            <person name="Nagy L."/>
            <person name="Hibbett D."/>
            <person name="Henrissat B."/>
            <person name="Matheny P.B."/>
            <person name="Labbe J."/>
            <person name="Martin F."/>
        </authorList>
    </citation>
    <scope>NUCLEOTIDE SEQUENCE</scope>
    <source>
        <strain evidence="1">HHB10654</strain>
    </source>
</reference>
<gene>
    <name evidence="1" type="ORF">BV25DRAFT_1832224</name>
</gene>
<accession>A0ACB8SL65</accession>
<keyword evidence="2" id="KW-1185">Reference proteome</keyword>